<dbReference type="Pfam" id="PF12787">
    <property type="entry name" value="EcsC"/>
    <property type="match status" value="1"/>
</dbReference>
<dbReference type="EMBL" id="MYFO01000013">
    <property type="protein sequence ID" value="TFE87546.1"/>
    <property type="molecule type" value="Genomic_DNA"/>
</dbReference>
<evidence type="ECO:0008006" key="3">
    <source>
        <dbReference type="Google" id="ProtNLM"/>
    </source>
</evidence>
<evidence type="ECO:0000313" key="2">
    <source>
        <dbReference type="Proteomes" id="UP000298246"/>
    </source>
</evidence>
<name>A0A4Y8Q2A6_9BACL</name>
<accession>A0A4Y8Q2A6</accession>
<dbReference type="AlphaFoldDB" id="A0A4Y8Q2A6"/>
<dbReference type="InterPro" id="IPR024787">
    <property type="entry name" value="EcsC"/>
</dbReference>
<protein>
    <recommendedName>
        <fullName evidence="3">EcsC family protein</fullName>
    </recommendedName>
</protein>
<comment type="caution">
    <text evidence="1">The sequence shown here is derived from an EMBL/GenBank/DDBJ whole genome shotgun (WGS) entry which is preliminary data.</text>
</comment>
<dbReference type="Proteomes" id="UP000298246">
    <property type="component" value="Unassembled WGS sequence"/>
</dbReference>
<dbReference type="PANTHER" id="PTHR41260:SF1">
    <property type="entry name" value="PROTEIN ECSC"/>
    <property type="match status" value="1"/>
</dbReference>
<evidence type="ECO:0000313" key="1">
    <source>
        <dbReference type="EMBL" id="TFE87546.1"/>
    </source>
</evidence>
<reference evidence="1 2" key="1">
    <citation type="submission" date="2017-03" db="EMBL/GenBank/DDBJ databases">
        <title>Isolation of Levoglucosan Utilizing Bacteria.</title>
        <authorList>
            <person name="Arya A.S."/>
        </authorList>
    </citation>
    <scope>NUCLEOTIDE SEQUENCE [LARGE SCALE GENOMIC DNA]</scope>
    <source>
        <strain evidence="1 2">MEC069</strain>
    </source>
</reference>
<gene>
    <name evidence="1" type="ORF">B5M42_12020</name>
</gene>
<keyword evidence="2" id="KW-1185">Reference proteome</keyword>
<sequence>MTTRMKGAPMPAQFEEDDLQIIKEMAQHEAEPGFVQKALQTIGKPIDKLMGYVQSADNKYIKKALQKIDSAIVEALRGTVKMANQLTSEDKVRKEYRKQFGIEVGDIRDIRQLPLKQMDRVADAYEVSNGVLVATEGAVLGIASTLAEGIPFAQLAIPAIVTADVTASMTLMSRHVCQIATSYGYSSYDPLNMPDILSAMAPVATSADEGFLILKAGAVYEIREAGKFAAKHAGALLDDVAAPQLIALIRAVAQRLGVVITEKELGLLVPIAGAALNGGLNLAFQQTNHTNAKDYFRRLILIDRYGREAVWSALEAERNLLMNKRLQ</sequence>
<dbReference type="PANTHER" id="PTHR41260">
    <property type="entry name" value="PROTEIN ECSC"/>
    <property type="match status" value="1"/>
</dbReference>
<proteinExistence type="predicted"/>
<organism evidence="1 2">
    <name type="scientific">Paenibacillus athensensis</name>
    <dbReference type="NCBI Taxonomy" id="1967502"/>
    <lineage>
        <taxon>Bacteria</taxon>
        <taxon>Bacillati</taxon>
        <taxon>Bacillota</taxon>
        <taxon>Bacilli</taxon>
        <taxon>Bacillales</taxon>
        <taxon>Paenibacillaceae</taxon>
        <taxon>Paenibacillus</taxon>
    </lineage>
</organism>